<evidence type="ECO:0000313" key="1">
    <source>
        <dbReference type="EMBL" id="QDO96830.1"/>
    </source>
</evidence>
<evidence type="ECO:0000313" key="2">
    <source>
        <dbReference type="Proteomes" id="UP000317496"/>
    </source>
</evidence>
<organism evidence="1 2">
    <name type="scientific">Ferrovibrio terrae</name>
    <dbReference type="NCBI Taxonomy" id="2594003"/>
    <lineage>
        <taxon>Bacteria</taxon>
        <taxon>Pseudomonadati</taxon>
        <taxon>Pseudomonadota</taxon>
        <taxon>Alphaproteobacteria</taxon>
        <taxon>Rhodospirillales</taxon>
        <taxon>Rhodospirillaceae</taxon>
        <taxon>Ferrovibrio</taxon>
    </lineage>
</organism>
<dbReference type="RefSeq" id="WP_144067811.1">
    <property type="nucleotide sequence ID" value="NZ_CP041636.1"/>
</dbReference>
<keyword evidence="2" id="KW-1185">Reference proteome</keyword>
<dbReference type="KEGG" id="fer:FNB15_05865"/>
<sequence length="158" mass="18000">MQTTEDSLPDDLKTLLALWRMQAGTRRFPSRESFDGRTLMPWAGRLHLIEMLEDGDFYFHRFSPISAARLGLDMTGQRLSATVLDERATMTTSGYRRCLSLARPVCDQIAATFGDGRHHTPYDRLMLPLGSNDRPNFLLVGLWFHPADIPPDNHKARI</sequence>
<gene>
    <name evidence="1" type="ORF">FNB15_05865</name>
</gene>
<accession>A0A516GZR6</accession>
<dbReference type="OrthoDB" id="8449511at2"/>
<dbReference type="Proteomes" id="UP000317496">
    <property type="component" value="Chromosome"/>
</dbReference>
<protein>
    <recommendedName>
        <fullName evidence="3">PAS domain-containing protein</fullName>
    </recommendedName>
</protein>
<proteinExistence type="predicted"/>
<dbReference type="EMBL" id="CP041636">
    <property type="protein sequence ID" value="QDO96830.1"/>
    <property type="molecule type" value="Genomic_DNA"/>
</dbReference>
<name>A0A516GZR6_9PROT</name>
<dbReference type="AlphaFoldDB" id="A0A516GZR6"/>
<reference evidence="1 2" key="1">
    <citation type="submission" date="2019-07" db="EMBL/GenBank/DDBJ databases">
        <title>Genome sequencing for Ferrovibrio sp. K5.</title>
        <authorList>
            <person name="Park S.-J."/>
        </authorList>
    </citation>
    <scope>NUCLEOTIDE SEQUENCE [LARGE SCALE GENOMIC DNA]</scope>
    <source>
        <strain evidence="1 2">K5</strain>
    </source>
</reference>
<evidence type="ECO:0008006" key="3">
    <source>
        <dbReference type="Google" id="ProtNLM"/>
    </source>
</evidence>